<keyword evidence="1" id="KW-0812">Transmembrane</keyword>
<evidence type="ECO:0000313" key="2">
    <source>
        <dbReference type="EMBL" id="KAJ3121764.1"/>
    </source>
</evidence>
<feature type="transmembrane region" description="Helical" evidence="1">
    <location>
        <begin position="243"/>
        <end position="265"/>
    </location>
</feature>
<gene>
    <name evidence="2" type="ORF">HK100_012242</name>
</gene>
<sequence>MNITGSTKINYTTTNITNNYLRGLDLGVGIAAFLFLLGFRRNLTVANITLGMIVTITGATQQITSYLFDIYAPVNCYLRVKLIYSLEFLQNMFYWIFQANIVSQVCRDVKSIPGTPYIGIGTFLARVGVGIWTLFDYTYSVDTNLVCISVLDPQTNLIKILAEILYNLTMAVLAVYPMIYGMRSLNSLKQNNNGYTSALVNNHVDANVGWLKQIIKRKTFVLVLAVVLDVAHIICIYESKTPSFVSVINPIFQVYSLLDIVILLISDFSPNTSY</sequence>
<feature type="transmembrane region" description="Helical" evidence="1">
    <location>
        <begin position="164"/>
        <end position="182"/>
    </location>
</feature>
<proteinExistence type="predicted"/>
<protein>
    <submittedName>
        <fullName evidence="2">Uncharacterized protein</fullName>
    </submittedName>
</protein>
<dbReference type="AlphaFoldDB" id="A0AAD5T023"/>
<feature type="transmembrane region" description="Helical" evidence="1">
    <location>
        <begin position="219"/>
        <end position="237"/>
    </location>
</feature>
<feature type="transmembrane region" description="Helical" evidence="1">
    <location>
        <begin position="117"/>
        <end position="135"/>
    </location>
</feature>
<organism evidence="2 3">
    <name type="scientific">Physocladia obscura</name>
    <dbReference type="NCBI Taxonomy" id="109957"/>
    <lineage>
        <taxon>Eukaryota</taxon>
        <taxon>Fungi</taxon>
        <taxon>Fungi incertae sedis</taxon>
        <taxon>Chytridiomycota</taxon>
        <taxon>Chytridiomycota incertae sedis</taxon>
        <taxon>Chytridiomycetes</taxon>
        <taxon>Chytridiales</taxon>
        <taxon>Chytriomycetaceae</taxon>
        <taxon>Physocladia</taxon>
    </lineage>
</organism>
<dbReference type="Proteomes" id="UP001211907">
    <property type="component" value="Unassembled WGS sequence"/>
</dbReference>
<dbReference type="EMBL" id="JADGJH010000857">
    <property type="protein sequence ID" value="KAJ3121764.1"/>
    <property type="molecule type" value="Genomic_DNA"/>
</dbReference>
<evidence type="ECO:0000313" key="3">
    <source>
        <dbReference type="Proteomes" id="UP001211907"/>
    </source>
</evidence>
<keyword evidence="1" id="KW-1133">Transmembrane helix</keyword>
<feature type="transmembrane region" description="Helical" evidence="1">
    <location>
        <begin position="20"/>
        <end position="39"/>
    </location>
</feature>
<keyword evidence="3" id="KW-1185">Reference proteome</keyword>
<accession>A0AAD5T023</accession>
<comment type="caution">
    <text evidence="2">The sequence shown here is derived from an EMBL/GenBank/DDBJ whole genome shotgun (WGS) entry which is preliminary data.</text>
</comment>
<keyword evidence="1" id="KW-0472">Membrane</keyword>
<name>A0AAD5T023_9FUNG</name>
<evidence type="ECO:0000256" key="1">
    <source>
        <dbReference type="SAM" id="Phobius"/>
    </source>
</evidence>
<reference evidence="2" key="1">
    <citation type="submission" date="2020-05" db="EMBL/GenBank/DDBJ databases">
        <title>Phylogenomic resolution of chytrid fungi.</title>
        <authorList>
            <person name="Stajich J.E."/>
            <person name="Amses K."/>
            <person name="Simmons R."/>
            <person name="Seto K."/>
            <person name="Myers J."/>
            <person name="Bonds A."/>
            <person name="Quandt C.A."/>
            <person name="Barry K."/>
            <person name="Liu P."/>
            <person name="Grigoriev I."/>
            <person name="Longcore J.E."/>
            <person name="James T.Y."/>
        </authorList>
    </citation>
    <scope>NUCLEOTIDE SEQUENCE</scope>
    <source>
        <strain evidence="2">JEL0513</strain>
    </source>
</reference>